<evidence type="ECO:0000256" key="1">
    <source>
        <dbReference type="ARBA" id="ARBA00004167"/>
    </source>
</evidence>
<dbReference type="EMBL" id="JALKII010000007">
    <property type="protein sequence ID" value="MCK0538184.1"/>
    <property type="molecule type" value="Genomic_DNA"/>
</dbReference>
<evidence type="ECO:0000313" key="8">
    <source>
        <dbReference type="Proteomes" id="UP001165524"/>
    </source>
</evidence>
<keyword evidence="4" id="KW-0472">Membrane</keyword>
<keyword evidence="3" id="KW-1133">Transmembrane helix</keyword>
<comment type="caution">
    <text evidence="7">The sequence shown here is derived from an EMBL/GenBank/DDBJ whole genome shotgun (WGS) entry which is preliminary data.</text>
</comment>
<comment type="subcellular location">
    <subcellularLocation>
        <location evidence="1">Membrane</location>
        <topology evidence="1">Single-pass membrane protein</topology>
    </subcellularLocation>
</comment>
<dbReference type="PANTHER" id="PTHR36985:SF1">
    <property type="entry name" value="TRANSLOCATION AND ASSEMBLY MODULE SUBUNIT TAMB"/>
    <property type="match status" value="1"/>
</dbReference>
<evidence type="ECO:0000259" key="6">
    <source>
        <dbReference type="Pfam" id="PF04357"/>
    </source>
</evidence>
<protein>
    <submittedName>
        <fullName evidence="7">Translocation/assembly module TamB domain-containing protein</fullName>
    </submittedName>
</protein>
<feature type="region of interest" description="Disordered" evidence="5">
    <location>
        <begin position="284"/>
        <end position="336"/>
    </location>
</feature>
<evidence type="ECO:0000256" key="4">
    <source>
        <dbReference type="ARBA" id="ARBA00023136"/>
    </source>
</evidence>
<sequence length="1244" mass="132820">MIRLWLRRLLILAGILVLLLVIALPLALGIAMSREAGSRWLLVQAAAYAPGELHMDSVQGTFLRGLDVYGVHYHLSAVTIEADRLQLALAWPALLQRRVNATVLKIDALAITMHGTETEATPADDTPFGLADLPDIRLPVEIAIPAGEVNGFTFTPAGGTPIRLDQILLAGSTSADHQLHLQQLLARQGDYHASLNGRLGLLGPFPLDAWLDWQAPLPAAAAEALGTTESAHGEARLQGDAATLRLRHRLRAPLALETEGQLAPFAAPLRFELANQWAPFTLHLPPGSDGAATEEPGIEGTITENTGTESAHTDGEDNAGSEGNEDKNPEDSNPARTLAVAGGTLAVAGSPDAYQLQLASGTQLPDLPALTFTLAAEGSTQGLQVQEATVQAGQATAQLRGEIEWAPLLRWDLALAVQEFDPSLILPELPGTLALRAQTQGQLRESKLALAVELKHLSGTLRGQPVGGSGSVALSDTMALESDLQLRAGRNRVSLRGRAAETLDIRLDIVANQLSALWPGLRGQLHLDGRLHGTRALPRLDATANGQSLGFGAWQLARLALQAGASDPLNEEAAQLDLHLTLDDLQHGTETLLDSAELRGRGSAADHRLHWQLSAPGDGLFNPSSSALSSTNSSTGSSSLSGAVQGALHDLRAWQGQLQSLAIDNPLAGQWQLEQPAALALSTSAAQLARACLVSDGGRLCAEGQWQSDGASQARLDLDTMPLAWLARALPDDAAAIDGSLSLHAEYHRQRGGQAQAGSARLTISPGSLTLASGDDDPYQIRWQGADITATLENTRLDARATLHLDDDNRAQARLGAALAGPQTRLDGALDILVDELRWLELFIPQARQITGRIRGNLVLGGTIAAPVFSGQLRLEQGGTEIPDLGLALTDLNLLVGARPDGTLDVSGAVRSGPGQLGISGTLATRGPQPWPLQLAIQGERFQAVQTPEARVLINPDITVELRGNQLVIRGDILVPEAQFEINTLPQQAVTTSSDEIIVSEDIEQTSPWDIDTEVTVRLGELITFEGFGLSARFGGGVRIEDKPERSTRLTGEVRILDGRYRAYGQNLRVERGTLIFQGAPDNPGLDIVAVRTIPAYDVRAGLIVGGTLQDPRSQVFSEPAMEETEAMAYLLTGRPLNRASDNDANMIVQAIARYGIERGEFITDRLGQTLGLEVGVDTEGEFEDTALMLGKQLSSRLYLRYSVGLFEALSTVMLRYTLTSSLSLETRSNAEEQAIDLIFRTER</sequence>
<dbReference type="Pfam" id="PF04357">
    <property type="entry name" value="TamB"/>
    <property type="match status" value="1"/>
</dbReference>
<gene>
    <name evidence="7" type="ORF">MU846_10730</name>
</gene>
<evidence type="ECO:0000313" key="7">
    <source>
        <dbReference type="EMBL" id="MCK0538184.1"/>
    </source>
</evidence>
<evidence type="ECO:0000256" key="5">
    <source>
        <dbReference type="SAM" id="MobiDB-lite"/>
    </source>
</evidence>
<organism evidence="7 8">
    <name type="scientific">Alcanivorax quisquiliarum</name>
    <dbReference type="NCBI Taxonomy" id="2933565"/>
    <lineage>
        <taxon>Bacteria</taxon>
        <taxon>Pseudomonadati</taxon>
        <taxon>Pseudomonadota</taxon>
        <taxon>Gammaproteobacteria</taxon>
        <taxon>Oceanospirillales</taxon>
        <taxon>Alcanivoracaceae</taxon>
        <taxon>Alcanivorax</taxon>
    </lineage>
</organism>
<accession>A0ABT0E964</accession>
<evidence type="ECO:0000256" key="2">
    <source>
        <dbReference type="ARBA" id="ARBA00022692"/>
    </source>
</evidence>
<feature type="compositionally biased region" description="Low complexity" evidence="5">
    <location>
        <begin position="293"/>
        <end position="309"/>
    </location>
</feature>
<dbReference type="InterPro" id="IPR007452">
    <property type="entry name" value="TamB_C"/>
</dbReference>
<proteinExistence type="predicted"/>
<keyword evidence="8" id="KW-1185">Reference proteome</keyword>
<evidence type="ECO:0000256" key="3">
    <source>
        <dbReference type="ARBA" id="ARBA00022989"/>
    </source>
</evidence>
<reference evidence="7" key="1">
    <citation type="submission" date="2022-04" db="EMBL/GenBank/DDBJ databases">
        <title>Alcanivorax sp. CY1518 draft genome sequence.</title>
        <authorList>
            <person name="Zhao G."/>
            <person name="An M."/>
        </authorList>
    </citation>
    <scope>NUCLEOTIDE SEQUENCE</scope>
    <source>
        <strain evidence="7">CY1518</strain>
    </source>
</reference>
<dbReference type="Proteomes" id="UP001165524">
    <property type="component" value="Unassembled WGS sequence"/>
</dbReference>
<name>A0ABT0E964_9GAMM</name>
<keyword evidence="2" id="KW-0812">Transmembrane</keyword>
<feature type="domain" description="Translocation and assembly module TamB C-terminal" evidence="6">
    <location>
        <begin position="912"/>
        <end position="1243"/>
    </location>
</feature>
<dbReference type="PANTHER" id="PTHR36985">
    <property type="entry name" value="TRANSLOCATION AND ASSEMBLY MODULE SUBUNIT TAMB"/>
    <property type="match status" value="1"/>
</dbReference>
<dbReference type="RefSeq" id="WP_246952567.1">
    <property type="nucleotide sequence ID" value="NZ_JALKII010000007.1"/>
</dbReference>